<dbReference type="OrthoDB" id="8117366at2"/>
<name>A0A371XB57_9HYPH</name>
<evidence type="ECO:0000313" key="1">
    <source>
        <dbReference type="EMBL" id="RFC66475.1"/>
    </source>
</evidence>
<comment type="caution">
    <text evidence="1">The sequence shown here is derived from an EMBL/GenBank/DDBJ whole genome shotgun (WGS) entry which is preliminary data.</text>
</comment>
<reference evidence="1 2" key="1">
    <citation type="submission" date="2018-08" db="EMBL/GenBank/DDBJ databases">
        <title>Fulvimarina sp. 85, whole genome shotgun sequence.</title>
        <authorList>
            <person name="Tuo L."/>
        </authorList>
    </citation>
    <scope>NUCLEOTIDE SEQUENCE [LARGE SCALE GENOMIC DNA]</scope>
    <source>
        <strain evidence="1 2">85</strain>
    </source>
</reference>
<dbReference type="EMBL" id="QURL01000001">
    <property type="protein sequence ID" value="RFC66475.1"/>
    <property type="molecule type" value="Genomic_DNA"/>
</dbReference>
<gene>
    <name evidence="1" type="ORF">DYI37_03265</name>
</gene>
<dbReference type="AlphaFoldDB" id="A0A371XB57"/>
<dbReference type="Proteomes" id="UP000264310">
    <property type="component" value="Unassembled WGS sequence"/>
</dbReference>
<proteinExistence type="predicted"/>
<organism evidence="1 2">
    <name type="scientific">Fulvimarina endophytica</name>
    <dbReference type="NCBI Taxonomy" id="2293836"/>
    <lineage>
        <taxon>Bacteria</taxon>
        <taxon>Pseudomonadati</taxon>
        <taxon>Pseudomonadota</taxon>
        <taxon>Alphaproteobacteria</taxon>
        <taxon>Hyphomicrobiales</taxon>
        <taxon>Aurantimonadaceae</taxon>
        <taxon>Fulvimarina</taxon>
    </lineage>
</organism>
<accession>A0A371XB57</accession>
<evidence type="ECO:0000313" key="2">
    <source>
        <dbReference type="Proteomes" id="UP000264310"/>
    </source>
</evidence>
<sequence>MSDSRNRENNNRKAYDTMTTIARETYGMLEVLTVSRHRGPRDTWGAARDRTAREIGLKPAYAKRLWERWAEMRDVSGAAYKAVREAYDAQCLKNEMMADHHAAVREMIANGATDEECRAADRRMAQALVGAAEEAANAKTGRAKAER</sequence>
<keyword evidence="2" id="KW-1185">Reference proteome</keyword>
<protein>
    <submittedName>
        <fullName evidence="1">Uncharacterized protein</fullName>
    </submittedName>
</protein>
<dbReference type="RefSeq" id="WP_116681728.1">
    <property type="nucleotide sequence ID" value="NZ_QURL01000001.1"/>
</dbReference>